<gene>
    <name evidence="2" type="ORF">LFTS_00809</name>
</gene>
<name>A0A2I2MER6_9BACT</name>
<dbReference type="AlphaFoldDB" id="A0A2I2MER6"/>
<organism evidence="2">
    <name type="scientific">Leptospirillum ferriphilum</name>
    <dbReference type="NCBI Taxonomy" id="178606"/>
    <lineage>
        <taxon>Bacteria</taxon>
        <taxon>Pseudomonadati</taxon>
        <taxon>Nitrospirota</taxon>
        <taxon>Nitrospiria</taxon>
        <taxon>Nitrospirales</taxon>
        <taxon>Nitrospiraceae</taxon>
        <taxon>Leptospirillum</taxon>
    </lineage>
</organism>
<dbReference type="EMBL" id="LT966316">
    <property type="protein sequence ID" value="SOU92185.1"/>
    <property type="molecule type" value="Genomic_DNA"/>
</dbReference>
<reference evidence="2" key="1">
    <citation type="submission" date="2017-12" db="EMBL/GenBank/DDBJ databases">
        <authorList>
            <consortium name="SysMetEx"/>
        </authorList>
    </citation>
    <scope>NUCLEOTIDE SEQUENCE</scope>
    <source>
        <strain evidence="2">Pb_238</strain>
    </source>
</reference>
<accession>A0A2I2MER6</accession>
<evidence type="ECO:0000313" key="2">
    <source>
        <dbReference type="EMBL" id="SOU92185.1"/>
    </source>
</evidence>
<keyword evidence="1" id="KW-1133">Transmembrane helix</keyword>
<sequence length="39" mass="4198">MDVNKGANGLVVVAIVLGLLWTWLFTYVGSTPFYLPKGG</sequence>
<keyword evidence="1" id="KW-0812">Transmembrane</keyword>
<keyword evidence="1" id="KW-0472">Membrane</keyword>
<proteinExistence type="predicted"/>
<protein>
    <submittedName>
        <fullName evidence="2">Uncharacterized protein</fullName>
    </submittedName>
</protein>
<feature type="transmembrane region" description="Helical" evidence="1">
    <location>
        <begin position="7"/>
        <end position="28"/>
    </location>
</feature>
<evidence type="ECO:0000256" key="1">
    <source>
        <dbReference type="SAM" id="Phobius"/>
    </source>
</evidence>